<organism evidence="6 7">
    <name type="scientific">Heterodermia speciosa</name>
    <dbReference type="NCBI Taxonomy" id="116794"/>
    <lineage>
        <taxon>Eukaryota</taxon>
        <taxon>Fungi</taxon>
        <taxon>Dikarya</taxon>
        <taxon>Ascomycota</taxon>
        <taxon>Pezizomycotina</taxon>
        <taxon>Lecanoromycetes</taxon>
        <taxon>OSLEUM clade</taxon>
        <taxon>Lecanoromycetidae</taxon>
        <taxon>Caliciales</taxon>
        <taxon>Physciaceae</taxon>
        <taxon>Heterodermia</taxon>
    </lineage>
</organism>
<evidence type="ECO:0000256" key="3">
    <source>
        <dbReference type="ARBA" id="ARBA00022490"/>
    </source>
</evidence>
<gene>
    <name evidence="6" type="ORF">HETSPECPRED_006820</name>
</gene>
<comment type="similarity">
    <text evidence="2">Belongs to the Rho GDI family.</text>
</comment>
<dbReference type="GO" id="GO:0005094">
    <property type="term" value="F:Rho GDP-dissociation inhibitor activity"/>
    <property type="evidence" value="ECO:0007669"/>
    <property type="project" value="InterPro"/>
</dbReference>
<dbReference type="OrthoDB" id="1683373at2759"/>
<keyword evidence="7" id="KW-1185">Reference proteome</keyword>
<dbReference type="PANTHER" id="PTHR10980">
    <property type="entry name" value="RHO GDP-DISSOCIATION INHIBITOR"/>
    <property type="match status" value="1"/>
</dbReference>
<reference evidence="6" key="1">
    <citation type="submission" date="2021-03" db="EMBL/GenBank/DDBJ databases">
        <authorList>
            <person name="Tagirdzhanova G."/>
        </authorList>
    </citation>
    <scope>NUCLEOTIDE SEQUENCE</scope>
</reference>
<dbReference type="SUPFAM" id="SSF81296">
    <property type="entry name" value="E set domains"/>
    <property type="match status" value="1"/>
</dbReference>
<dbReference type="PRINTS" id="PR00492">
    <property type="entry name" value="RHOGDI"/>
</dbReference>
<comment type="subcellular location">
    <subcellularLocation>
        <location evidence="1">Cytoplasm</location>
    </subcellularLocation>
</comment>
<keyword evidence="3" id="KW-0963">Cytoplasm</keyword>
<name>A0A8H3FPG2_9LECA</name>
<dbReference type="PANTHER" id="PTHR10980:SF3">
    <property type="entry name" value="LD16419P"/>
    <property type="match status" value="1"/>
</dbReference>
<dbReference type="GO" id="GO:0016020">
    <property type="term" value="C:membrane"/>
    <property type="evidence" value="ECO:0007669"/>
    <property type="project" value="TreeGrafter"/>
</dbReference>
<evidence type="ECO:0000256" key="2">
    <source>
        <dbReference type="ARBA" id="ARBA00009758"/>
    </source>
</evidence>
<dbReference type="InterPro" id="IPR000406">
    <property type="entry name" value="Rho_GDI"/>
</dbReference>
<evidence type="ECO:0000313" key="7">
    <source>
        <dbReference type="Proteomes" id="UP000664521"/>
    </source>
</evidence>
<dbReference type="GO" id="GO:0005829">
    <property type="term" value="C:cytosol"/>
    <property type="evidence" value="ECO:0007669"/>
    <property type="project" value="TreeGrafter"/>
</dbReference>
<evidence type="ECO:0000256" key="4">
    <source>
        <dbReference type="ARBA" id="ARBA00054143"/>
    </source>
</evidence>
<dbReference type="InterPro" id="IPR024792">
    <property type="entry name" value="RhoGDI_dom_sf"/>
</dbReference>
<dbReference type="AlphaFoldDB" id="A0A8H3FPG2"/>
<evidence type="ECO:0000256" key="1">
    <source>
        <dbReference type="ARBA" id="ARBA00004496"/>
    </source>
</evidence>
<evidence type="ECO:0000256" key="5">
    <source>
        <dbReference type="ARBA" id="ARBA00071407"/>
    </source>
</evidence>
<dbReference type="GO" id="GO:0007266">
    <property type="term" value="P:Rho protein signal transduction"/>
    <property type="evidence" value="ECO:0007669"/>
    <property type="project" value="InterPro"/>
</dbReference>
<dbReference type="InterPro" id="IPR014756">
    <property type="entry name" value="Ig_E-set"/>
</dbReference>
<proteinExistence type="inferred from homology"/>
<dbReference type="Gene3D" id="2.70.50.30">
    <property type="entry name" value="Coagulation Factor XIII, subunit A, domain 1"/>
    <property type="match status" value="1"/>
</dbReference>
<dbReference type="EMBL" id="CAJPDS010000047">
    <property type="protein sequence ID" value="CAF9928383.1"/>
    <property type="molecule type" value="Genomic_DNA"/>
</dbReference>
<comment type="function">
    <text evidence="4">Regulates the GDP/GTP exchange reaction of the Rho proteins by inhibiting the dissociation of GDP from them, and the subsequent binding of GTP to them.</text>
</comment>
<evidence type="ECO:0000313" key="6">
    <source>
        <dbReference type="EMBL" id="CAF9928383.1"/>
    </source>
</evidence>
<dbReference type="Pfam" id="PF02115">
    <property type="entry name" value="Rho_GDI"/>
    <property type="match status" value="1"/>
</dbReference>
<accession>A0A8H3FPG2</accession>
<protein>
    <recommendedName>
        <fullName evidence="5">Rho GDP-dissociation inhibitor</fullName>
    </recommendedName>
</protein>
<sequence>MASHADDDLTASKTEGYKAGEKKTVEEYAKLDQNDESLNRWKASLGISNSPALPVDPSDKRRCIIRSLALEVEGREDITIDLTAPGSVEALKTKPFTIKEGAPFRMKANFKVQHDVLSGLKYLQVVKRKGIRVGKDEEMIGSYPPNTEEKPIYEKKFAQDEAPTGMMARGHYDAISKFVDDDDQTHLKFEWSFDITKEWK</sequence>
<dbReference type="FunFam" id="2.70.50.30:FF:000001">
    <property type="entry name" value="Rho GDP-dissociation inhibitor 1"/>
    <property type="match status" value="1"/>
</dbReference>
<dbReference type="Proteomes" id="UP000664521">
    <property type="component" value="Unassembled WGS sequence"/>
</dbReference>
<comment type="caution">
    <text evidence="6">The sequence shown here is derived from an EMBL/GenBank/DDBJ whole genome shotgun (WGS) entry which is preliminary data.</text>
</comment>